<gene>
    <name evidence="11" type="ORF">PCOR1329_LOCUS62796</name>
</gene>
<evidence type="ECO:0000259" key="9">
    <source>
        <dbReference type="PROSITE" id="PS50203"/>
    </source>
</evidence>
<dbReference type="PROSITE" id="PS50203">
    <property type="entry name" value="CALPAIN_CAT"/>
    <property type="match status" value="1"/>
</dbReference>
<keyword evidence="3 7" id="KW-0645">Protease</keyword>
<dbReference type="PANTHER" id="PTHR10183:SF379">
    <property type="entry name" value="CALPAIN-5"/>
    <property type="match status" value="1"/>
</dbReference>
<comment type="caution">
    <text evidence="11">The sequence shown here is derived from an EMBL/GenBank/DDBJ whole genome shotgun (WGS) entry which is preliminary data.</text>
</comment>
<evidence type="ECO:0000256" key="2">
    <source>
        <dbReference type="ARBA" id="ARBA00022443"/>
    </source>
</evidence>
<evidence type="ECO:0000256" key="1">
    <source>
        <dbReference type="ARBA" id="ARBA00007623"/>
    </source>
</evidence>
<dbReference type="PROSITE" id="PS50002">
    <property type="entry name" value="SH3"/>
    <property type="match status" value="1"/>
</dbReference>
<dbReference type="SUPFAM" id="SSF50044">
    <property type="entry name" value="SH3-domain"/>
    <property type="match status" value="1"/>
</dbReference>
<dbReference type="CDD" id="cd00174">
    <property type="entry name" value="SH3"/>
    <property type="match status" value="1"/>
</dbReference>
<evidence type="ECO:0000256" key="5">
    <source>
        <dbReference type="ARBA" id="ARBA00022807"/>
    </source>
</evidence>
<feature type="domain" description="SH3" evidence="8">
    <location>
        <begin position="628"/>
        <end position="689"/>
    </location>
</feature>
<comment type="similarity">
    <text evidence="1">Belongs to the peptidase C2 family.</text>
</comment>
<dbReference type="Pfam" id="PF00648">
    <property type="entry name" value="Peptidase_C2"/>
    <property type="match status" value="1"/>
</dbReference>
<dbReference type="Gene3D" id="3.90.70.10">
    <property type="entry name" value="Cysteine proteinases"/>
    <property type="match status" value="1"/>
</dbReference>
<dbReference type="SMART" id="SM00230">
    <property type="entry name" value="CysPc"/>
    <property type="match status" value="1"/>
</dbReference>
<evidence type="ECO:0000313" key="12">
    <source>
        <dbReference type="Proteomes" id="UP001189429"/>
    </source>
</evidence>
<name>A0ABN9W1F2_9DINO</name>
<dbReference type="InterPro" id="IPR011992">
    <property type="entry name" value="EF-hand-dom_pair"/>
</dbReference>
<reference evidence="11" key="1">
    <citation type="submission" date="2023-10" db="EMBL/GenBank/DDBJ databases">
        <authorList>
            <person name="Chen Y."/>
            <person name="Shah S."/>
            <person name="Dougan E. K."/>
            <person name="Thang M."/>
            <person name="Chan C."/>
        </authorList>
    </citation>
    <scope>NUCLEOTIDE SEQUENCE [LARGE SCALE GENOMIC DNA]</scope>
</reference>
<dbReference type="Gene3D" id="2.30.30.40">
    <property type="entry name" value="SH3 Domains"/>
    <property type="match status" value="1"/>
</dbReference>
<dbReference type="Pfam" id="PF14604">
    <property type="entry name" value="SH3_9"/>
    <property type="match status" value="1"/>
</dbReference>
<keyword evidence="2 6" id="KW-0728">SH3 domain</keyword>
<keyword evidence="4 7" id="KW-0378">Hydrolase</keyword>
<evidence type="ECO:0000256" key="7">
    <source>
        <dbReference type="PROSITE-ProRule" id="PRU00239"/>
    </source>
</evidence>
<dbReference type="PRINTS" id="PR00704">
    <property type="entry name" value="CALPAIN"/>
</dbReference>
<proteinExistence type="inferred from homology"/>
<feature type="active site" evidence="7">
    <location>
        <position position="555"/>
    </location>
</feature>
<evidence type="ECO:0000256" key="3">
    <source>
        <dbReference type="ARBA" id="ARBA00022670"/>
    </source>
</evidence>
<dbReference type="InterPro" id="IPR036028">
    <property type="entry name" value="SH3-like_dom_sf"/>
</dbReference>
<sequence>MVLAEEAPAMADRIKQSFRQADRTGSGRVGRATMARVLREVGGWSQEDADELLDALDSTREAPLRYAEFVDWIMEACEPQAGQENDPDSDGEEEAGLASGAVAAEASLDLSQPVSCQEFESLARLLEQDALEARAAYAHEEVHGGGGVPLRRLLDSLQVDFADAEALSNLERCLQEARSSVADGGVAAGSLARDTPEEIGVGTKTLMQAVDKIVRVLSPSAIDPEDRPAEDAWSVIAENKVPFSKAGRAAVDAFEGDRRGELVELVRAAMVSPPLLPSTAGQVANRERCIDEVDAISRRCREQGIGFTDPEWDLTKEANLALYVDGEAPGYDCTVGVPADYKRLTEIISEPKLFKGGTKAGDIIQGQIGTCYLLGAMGAVAGNSDCALSNVFIRYDIDVGVYGVRFCLDGEWTYTIIDDYMPVDSEGRLLYAKSRDKDEVWCPLLEKAFCKHHKCYEMCDGGRANEAVFSLFGGVAGKLAIQPSHKECPDTFFKALSCARSRGWLLTTSFTKTQGSRSQGKCGEAVLPTGLVGGHVYSVLRLVEAHGHQLVCCRNPWGGGEWTGMWSDGNKSGEWTPEMKQAVGFVEANDGTFWMSIEDFVSTSGGVEYARTFGPAWKKLTQYKRFQRGSATATAMWDYKAREDNEISLAKGSQVEVTQMSPGWWTGKVVGSTTAAGFFPANFVKLNDRPLARFDLVGKPTEDATQGMDAVVMLMQPNSRMARRFYTRKEDGLKYKDVSYDDMQLIVVGPDGKVALRRRGRRRCLWGELRLPGGGLWRAYALSLDGRGGLFSLRAYVKGGTATLTALGGDSWGEHHGAPVVISGIVTAATERWEALRGAPAAALGALEAAAAAAEEASAATAEAGMAEAAHCEEQADAAFARHRQALEAQAAPLSELSRLPASCREALSAAPLAAFQEEGILEDEAAEIGEAVTRPPRAAAARFKEISP</sequence>
<feature type="domain" description="Calpain catalytic" evidence="9">
    <location>
        <begin position="306"/>
        <end position="613"/>
    </location>
</feature>
<dbReference type="InterPro" id="IPR002048">
    <property type="entry name" value="EF_hand_dom"/>
</dbReference>
<feature type="domain" description="EF-hand" evidence="10">
    <location>
        <begin position="9"/>
        <end position="44"/>
    </location>
</feature>
<evidence type="ECO:0000313" key="11">
    <source>
        <dbReference type="EMBL" id="CAK0879336.1"/>
    </source>
</evidence>
<evidence type="ECO:0000259" key="10">
    <source>
        <dbReference type="PROSITE" id="PS50222"/>
    </source>
</evidence>
<evidence type="ECO:0000256" key="6">
    <source>
        <dbReference type="PROSITE-ProRule" id="PRU00192"/>
    </source>
</evidence>
<dbReference type="InterPro" id="IPR001300">
    <property type="entry name" value="Peptidase_C2_calpain_cat"/>
</dbReference>
<keyword evidence="5 7" id="KW-0788">Thiol protease</keyword>
<dbReference type="PROSITE" id="PS50222">
    <property type="entry name" value="EF_HAND_2"/>
    <property type="match status" value="1"/>
</dbReference>
<keyword evidence="12" id="KW-1185">Reference proteome</keyword>
<dbReference type="SUPFAM" id="SSF47473">
    <property type="entry name" value="EF-hand"/>
    <property type="match status" value="1"/>
</dbReference>
<evidence type="ECO:0000259" key="8">
    <source>
        <dbReference type="PROSITE" id="PS50002"/>
    </source>
</evidence>
<dbReference type="PANTHER" id="PTHR10183">
    <property type="entry name" value="CALPAIN"/>
    <property type="match status" value="1"/>
</dbReference>
<feature type="active site" evidence="7">
    <location>
        <position position="371"/>
    </location>
</feature>
<organism evidence="11 12">
    <name type="scientific">Prorocentrum cordatum</name>
    <dbReference type="NCBI Taxonomy" id="2364126"/>
    <lineage>
        <taxon>Eukaryota</taxon>
        <taxon>Sar</taxon>
        <taxon>Alveolata</taxon>
        <taxon>Dinophyceae</taxon>
        <taxon>Prorocentrales</taxon>
        <taxon>Prorocentraceae</taxon>
        <taxon>Prorocentrum</taxon>
    </lineage>
</organism>
<dbReference type="Proteomes" id="UP001189429">
    <property type="component" value="Unassembled WGS sequence"/>
</dbReference>
<dbReference type="SUPFAM" id="SSF54001">
    <property type="entry name" value="Cysteine proteinases"/>
    <property type="match status" value="1"/>
</dbReference>
<dbReference type="Gene3D" id="1.10.238.10">
    <property type="entry name" value="EF-hand"/>
    <property type="match status" value="1"/>
</dbReference>
<dbReference type="SMART" id="SM00326">
    <property type="entry name" value="SH3"/>
    <property type="match status" value="1"/>
</dbReference>
<protein>
    <recommendedName>
        <fullName evidence="13">Calpain catalytic domain-containing protein</fullName>
    </recommendedName>
</protein>
<dbReference type="InterPro" id="IPR022684">
    <property type="entry name" value="Calpain_cysteine_protease"/>
</dbReference>
<feature type="active site" evidence="7">
    <location>
        <position position="535"/>
    </location>
</feature>
<dbReference type="CDD" id="cd00044">
    <property type="entry name" value="CysPc"/>
    <property type="match status" value="1"/>
</dbReference>
<evidence type="ECO:0000256" key="4">
    <source>
        <dbReference type="ARBA" id="ARBA00022801"/>
    </source>
</evidence>
<dbReference type="InterPro" id="IPR001452">
    <property type="entry name" value="SH3_domain"/>
</dbReference>
<dbReference type="EMBL" id="CAUYUJ010017946">
    <property type="protein sequence ID" value="CAK0879336.1"/>
    <property type="molecule type" value="Genomic_DNA"/>
</dbReference>
<evidence type="ECO:0008006" key="13">
    <source>
        <dbReference type="Google" id="ProtNLM"/>
    </source>
</evidence>
<dbReference type="InterPro" id="IPR038765">
    <property type="entry name" value="Papain-like_cys_pep_sf"/>
</dbReference>
<accession>A0ABN9W1F2</accession>